<feature type="chain" id="PRO_5009913371" evidence="1">
    <location>
        <begin position="21"/>
        <end position="245"/>
    </location>
</feature>
<feature type="signal peptide" evidence="1">
    <location>
        <begin position="1"/>
        <end position="20"/>
    </location>
</feature>
<gene>
    <name evidence="2" type="ORF">SAMN04488109_3194</name>
</gene>
<proteinExistence type="predicted"/>
<keyword evidence="3" id="KW-1185">Reference proteome</keyword>
<evidence type="ECO:0000313" key="3">
    <source>
        <dbReference type="Proteomes" id="UP000184212"/>
    </source>
</evidence>
<sequence length="245" mass="26946">MKISASLLLLALAPLLPFDAATPAESLEVRWTTDVHTPYLDFSNDATSDFDARLMLLDDDRLSVSGANFELANSNFNIYNGTMRLYNASPVYYAEFARYQTGPNVNNVGLLFRTEKGGTAGASVMLDAMMISHDGNVGIGTTAPDAKLAVKGIIHAQEVKVDLTGSVAPPDYVFENSYKLLPLTQLDTYVQKNKHLPEVPSASEMEKNGINLKEMNLVLLKKVEELTLYVIQQQQEIDALKSKVK</sequence>
<dbReference type="OrthoDB" id="1163828at2"/>
<dbReference type="AlphaFoldDB" id="A0A1M5R4V8"/>
<protein>
    <submittedName>
        <fullName evidence="2">Uncharacterized protein</fullName>
    </submittedName>
</protein>
<dbReference type="Proteomes" id="UP000184212">
    <property type="component" value="Unassembled WGS sequence"/>
</dbReference>
<reference evidence="2 3" key="1">
    <citation type="submission" date="2016-11" db="EMBL/GenBank/DDBJ databases">
        <authorList>
            <person name="Jaros S."/>
            <person name="Januszkiewicz K."/>
            <person name="Wedrychowicz H."/>
        </authorList>
    </citation>
    <scope>NUCLEOTIDE SEQUENCE [LARGE SCALE GENOMIC DNA]</scope>
    <source>
        <strain evidence="2 3">DSM 24574</strain>
    </source>
</reference>
<name>A0A1M5R4V8_9BACT</name>
<evidence type="ECO:0000256" key="1">
    <source>
        <dbReference type="SAM" id="SignalP"/>
    </source>
</evidence>
<dbReference type="RefSeq" id="WP_073135876.1">
    <property type="nucleotide sequence ID" value="NZ_FQWQ01000002.1"/>
</dbReference>
<organism evidence="2 3">
    <name type="scientific">Chryseolinea serpens</name>
    <dbReference type="NCBI Taxonomy" id="947013"/>
    <lineage>
        <taxon>Bacteria</taxon>
        <taxon>Pseudomonadati</taxon>
        <taxon>Bacteroidota</taxon>
        <taxon>Cytophagia</taxon>
        <taxon>Cytophagales</taxon>
        <taxon>Fulvivirgaceae</taxon>
        <taxon>Chryseolinea</taxon>
    </lineage>
</organism>
<evidence type="ECO:0000313" key="2">
    <source>
        <dbReference type="EMBL" id="SHH21362.1"/>
    </source>
</evidence>
<accession>A0A1M5R4V8</accession>
<dbReference type="EMBL" id="FQWQ01000002">
    <property type="protein sequence ID" value="SHH21362.1"/>
    <property type="molecule type" value="Genomic_DNA"/>
</dbReference>
<keyword evidence="1" id="KW-0732">Signal</keyword>
<dbReference type="STRING" id="947013.SAMN04488109_3194"/>